<dbReference type="InterPro" id="IPR000859">
    <property type="entry name" value="CUB_dom"/>
</dbReference>
<dbReference type="SMART" id="SM00042">
    <property type="entry name" value="CUB"/>
    <property type="match status" value="1"/>
</dbReference>
<dbReference type="SUPFAM" id="SSF57424">
    <property type="entry name" value="LDL receptor-like module"/>
    <property type="match status" value="5"/>
</dbReference>
<evidence type="ECO:0000256" key="10">
    <source>
        <dbReference type="ARBA" id="ARBA00023176"/>
    </source>
</evidence>
<keyword evidence="4 14" id="KW-0812">Transmembrane</keyword>
<keyword evidence="9 13" id="KW-1015">Disulfide bond</keyword>
<reference evidence="16 17" key="1">
    <citation type="journal article" date="2018" name="Nat. Ecol. Evol.">
        <title>Shark genomes provide insights into elasmobranch evolution and the origin of vertebrates.</title>
        <authorList>
            <person name="Hara Y"/>
            <person name="Yamaguchi K"/>
            <person name="Onimaru K"/>
            <person name="Kadota M"/>
            <person name="Koyanagi M"/>
            <person name="Keeley SD"/>
            <person name="Tatsumi K"/>
            <person name="Tanaka K"/>
            <person name="Motone F"/>
            <person name="Kageyama Y"/>
            <person name="Nozu R"/>
            <person name="Adachi N"/>
            <person name="Nishimura O"/>
            <person name="Nakagawa R"/>
            <person name="Tanegashima C"/>
            <person name="Kiyatake I"/>
            <person name="Matsumoto R"/>
            <person name="Murakumo K"/>
            <person name="Nishida K"/>
            <person name="Terakita A"/>
            <person name="Kuratani S"/>
            <person name="Sato K"/>
            <person name="Hyodo S Kuraku.S."/>
        </authorList>
    </citation>
    <scope>NUCLEOTIDE SEQUENCE [LARGE SCALE GENOMIC DNA]</scope>
</reference>
<feature type="transmembrane region" description="Helical" evidence="14">
    <location>
        <begin position="367"/>
        <end position="393"/>
    </location>
</feature>
<evidence type="ECO:0000256" key="5">
    <source>
        <dbReference type="ARBA" id="ARBA00022729"/>
    </source>
</evidence>
<sequence>MMLVYFGGSSVNARGKQLILNALSLPTEPEVLILYPIHTGKLAQSSCKSDEFLCGNGKCIMRAWKCNKMDECGDNSDEQECHAPPTMPPTSLCPARTFHCLVEDAPQCLPMEVQCDGSMDCDKGTDEENCPDISCGKRLDNFYGSFASPDYFRSEQDRAELNCMWVVDTEDSRHIVLQLSLQLGYNDEVRVYDGGSGGIRLLQTLSFRNNRHTVTIESSRGQITVTYHTDLGSLGHGFNATYQVKGYCLPQERPCGHDGGCFADTERCDGWWHCPSGKDEENCAACQKDEYPCGGTSGMCYPLGDRCNNQKNCPDGSDEKNCFSCQPGNFHCGTKICIFEQWRCDGQEDCQDGSDEQNCLVVVPRKVITAALIGSLICGLLLVIALGCAFKLYSLRTREYRYRNPSGFAVGFN</sequence>
<dbReference type="CDD" id="cd00041">
    <property type="entry name" value="CUB"/>
    <property type="match status" value="1"/>
</dbReference>
<dbReference type="PANTHER" id="PTHR24270">
    <property type="entry name" value="LOW-DENSITY LIPOPROTEIN RECEPTOR-RELATED"/>
    <property type="match status" value="1"/>
</dbReference>
<feature type="disulfide bond" evidence="13">
    <location>
        <begin position="268"/>
        <end position="283"/>
    </location>
</feature>
<keyword evidence="8 14" id="KW-0472">Membrane</keyword>
<feature type="disulfide bond" evidence="13">
    <location>
        <begin position="115"/>
        <end position="130"/>
    </location>
</feature>
<dbReference type="Gene3D" id="2.60.120.290">
    <property type="entry name" value="Spermadhesin, CUB domain"/>
    <property type="match status" value="1"/>
</dbReference>
<comment type="caution">
    <text evidence="16">The sequence shown here is derived from an EMBL/GenBank/DDBJ whole genome shotgun (WGS) entry which is preliminary data.</text>
</comment>
<evidence type="ECO:0000259" key="15">
    <source>
        <dbReference type="PROSITE" id="PS01180"/>
    </source>
</evidence>
<dbReference type="PROSITE" id="PS01180">
    <property type="entry name" value="CUB"/>
    <property type="match status" value="1"/>
</dbReference>
<evidence type="ECO:0000256" key="7">
    <source>
        <dbReference type="ARBA" id="ARBA00022989"/>
    </source>
</evidence>
<keyword evidence="17" id="KW-1185">Reference proteome</keyword>
<feature type="domain" description="CUB" evidence="15">
    <location>
        <begin position="135"/>
        <end position="245"/>
    </location>
</feature>
<evidence type="ECO:0000256" key="4">
    <source>
        <dbReference type="ARBA" id="ARBA00022692"/>
    </source>
</evidence>
<keyword evidence="6" id="KW-0677">Repeat</keyword>
<dbReference type="CDD" id="cd00112">
    <property type="entry name" value="LDLa"/>
    <property type="match status" value="4"/>
</dbReference>
<dbReference type="Gene3D" id="4.10.400.10">
    <property type="entry name" value="Low-density Lipoprotein Receptor"/>
    <property type="match status" value="5"/>
</dbReference>
<dbReference type="OMA" id="DSIFHCE"/>
<feature type="disulfide bond" evidence="13">
    <location>
        <begin position="54"/>
        <end position="72"/>
    </location>
</feature>
<evidence type="ECO:0000256" key="8">
    <source>
        <dbReference type="ARBA" id="ARBA00023136"/>
    </source>
</evidence>
<feature type="disulfide bond" evidence="13">
    <location>
        <begin position="325"/>
        <end position="337"/>
    </location>
</feature>
<feature type="disulfide bond" evidence="13">
    <location>
        <begin position="344"/>
        <end position="359"/>
    </location>
</feature>
<keyword evidence="5" id="KW-0732">Signal</keyword>
<protein>
    <recommendedName>
        <fullName evidence="15">CUB domain-containing protein</fullName>
    </recommendedName>
</protein>
<accession>A0A401QIB5</accession>
<name>A0A401QIB5_SCYTO</name>
<keyword evidence="11" id="KW-0325">Glycoprotein</keyword>
<keyword evidence="3" id="KW-0254">Endocytosis</keyword>
<comment type="caution">
    <text evidence="13">Lacks conserved residue(s) required for the propagation of feature annotation.</text>
</comment>
<dbReference type="PROSITE" id="PS01209">
    <property type="entry name" value="LDLRA_1"/>
    <property type="match status" value="3"/>
</dbReference>
<evidence type="ECO:0000256" key="13">
    <source>
        <dbReference type="PROSITE-ProRule" id="PRU00124"/>
    </source>
</evidence>
<dbReference type="SMART" id="SM00192">
    <property type="entry name" value="LDLa"/>
    <property type="match status" value="5"/>
</dbReference>
<dbReference type="FunFam" id="4.10.400.10:FF:000034">
    <property type="entry name" value="Low-density lipoprotein receptor-related protein 2"/>
    <property type="match status" value="1"/>
</dbReference>
<dbReference type="GO" id="GO:0005886">
    <property type="term" value="C:plasma membrane"/>
    <property type="evidence" value="ECO:0007669"/>
    <property type="project" value="TreeGrafter"/>
</dbReference>
<comment type="similarity">
    <text evidence="2">Belongs to the LDLR family.</text>
</comment>
<evidence type="ECO:0000256" key="2">
    <source>
        <dbReference type="ARBA" id="ARBA00009939"/>
    </source>
</evidence>
<evidence type="ECO:0000256" key="1">
    <source>
        <dbReference type="ARBA" id="ARBA00004167"/>
    </source>
</evidence>
<dbReference type="SUPFAM" id="SSF49854">
    <property type="entry name" value="Spermadhesin, CUB domain"/>
    <property type="match status" value="1"/>
</dbReference>
<dbReference type="EMBL" id="BFAA01136797">
    <property type="protein sequence ID" value="GCB85178.1"/>
    <property type="molecule type" value="Genomic_DNA"/>
</dbReference>
<evidence type="ECO:0000256" key="11">
    <source>
        <dbReference type="ARBA" id="ARBA00023180"/>
    </source>
</evidence>
<dbReference type="PANTHER" id="PTHR24270:SF22">
    <property type="entry name" value="LOW-DENSITY LIPOPROTEIN RECEPTOR-RELATED PROTEIN 3"/>
    <property type="match status" value="1"/>
</dbReference>
<evidence type="ECO:0000256" key="14">
    <source>
        <dbReference type="SAM" id="Phobius"/>
    </source>
</evidence>
<dbReference type="PRINTS" id="PR00261">
    <property type="entry name" value="LDLRECEPTOR"/>
</dbReference>
<dbReference type="InterPro" id="IPR050685">
    <property type="entry name" value="LDLR"/>
</dbReference>
<feature type="disulfide bond" evidence="13">
    <location>
        <begin position="307"/>
        <end position="322"/>
    </location>
</feature>
<evidence type="ECO:0000256" key="6">
    <source>
        <dbReference type="ARBA" id="ARBA00022737"/>
    </source>
</evidence>
<dbReference type="AlphaFoldDB" id="A0A401QIB5"/>
<evidence type="ECO:0000256" key="12">
    <source>
        <dbReference type="ARBA" id="ARBA00037878"/>
    </source>
</evidence>
<dbReference type="FunFam" id="4.10.400.10:FF:000050">
    <property type="entry name" value="low-density lipoprotein receptor-related protein 10"/>
    <property type="match status" value="1"/>
</dbReference>
<dbReference type="InterPro" id="IPR023415">
    <property type="entry name" value="LDLR_class-A_CS"/>
</dbReference>
<comment type="subcellular location">
    <subcellularLocation>
        <location evidence="12">Membrane</location>
        <location evidence="12">Coated pit</location>
    </subcellularLocation>
    <subcellularLocation>
        <location evidence="1">Membrane</location>
        <topology evidence="1">Single-pass membrane protein</topology>
    </subcellularLocation>
</comment>
<dbReference type="Proteomes" id="UP000288216">
    <property type="component" value="Unassembled WGS sequence"/>
</dbReference>
<dbReference type="InterPro" id="IPR035914">
    <property type="entry name" value="Sperma_CUB_dom_sf"/>
</dbReference>
<keyword evidence="7 14" id="KW-1133">Transmembrane helix</keyword>
<dbReference type="STRING" id="75743.A0A401QIB5"/>
<dbReference type="InterPro" id="IPR002172">
    <property type="entry name" value="LDrepeatLR_classA_rpt"/>
</dbReference>
<feature type="disulfide bond" evidence="13">
    <location>
        <begin position="66"/>
        <end position="81"/>
    </location>
</feature>
<dbReference type="GO" id="GO:0006897">
    <property type="term" value="P:endocytosis"/>
    <property type="evidence" value="ECO:0007669"/>
    <property type="project" value="UniProtKB-KW"/>
</dbReference>
<dbReference type="Pfam" id="PF00057">
    <property type="entry name" value="Ldl_recept_a"/>
    <property type="match status" value="4"/>
</dbReference>
<feature type="disulfide bond" evidence="13">
    <location>
        <begin position="47"/>
        <end position="59"/>
    </location>
</feature>
<gene>
    <name evidence="16" type="ORF">scyTo_0025888</name>
</gene>
<dbReference type="Pfam" id="PF00431">
    <property type="entry name" value="CUB"/>
    <property type="match status" value="1"/>
</dbReference>
<proteinExistence type="inferred from homology"/>
<dbReference type="PROSITE" id="PS50068">
    <property type="entry name" value="LDLRA_2"/>
    <property type="match status" value="5"/>
</dbReference>
<evidence type="ECO:0000256" key="3">
    <source>
        <dbReference type="ARBA" id="ARBA00022583"/>
    </source>
</evidence>
<dbReference type="InterPro" id="IPR036055">
    <property type="entry name" value="LDL_receptor-like_sf"/>
</dbReference>
<evidence type="ECO:0000313" key="16">
    <source>
        <dbReference type="EMBL" id="GCB85178.1"/>
    </source>
</evidence>
<evidence type="ECO:0000256" key="9">
    <source>
        <dbReference type="ARBA" id="ARBA00023157"/>
    </source>
</evidence>
<organism evidence="16 17">
    <name type="scientific">Scyliorhinus torazame</name>
    <name type="common">Cloudy catshark</name>
    <name type="synonym">Catulus torazame</name>
    <dbReference type="NCBI Taxonomy" id="75743"/>
    <lineage>
        <taxon>Eukaryota</taxon>
        <taxon>Metazoa</taxon>
        <taxon>Chordata</taxon>
        <taxon>Craniata</taxon>
        <taxon>Vertebrata</taxon>
        <taxon>Chondrichthyes</taxon>
        <taxon>Elasmobranchii</taxon>
        <taxon>Galeomorphii</taxon>
        <taxon>Galeoidea</taxon>
        <taxon>Carcharhiniformes</taxon>
        <taxon>Scyliorhinidae</taxon>
        <taxon>Scyliorhinus</taxon>
    </lineage>
</organism>
<dbReference type="GO" id="GO:0005905">
    <property type="term" value="C:clathrin-coated pit"/>
    <property type="evidence" value="ECO:0007669"/>
    <property type="project" value="UniProtKB-KW"/>
</dbReference>
<feature type="disulfide bond" evidence="13">
    <location>
        <begin position="332"/>
        <end position="350"/>
    </location>
</feature>
<evidence type="ECO:0000313" key="17">
    <source>
        <dbReference type="Proteomes" id="UP000288216"/>
    </source>
</evidence>
<dbReference type="OrthoDB" id="10020456at2759"/>
<keyword evidence="10" id="KW-0168">Coated pit</keyword>